<comment type="caution">
    <text evidence="2">The sequence shown here is derived from an EMBL/GenBank/DDBJ whole genome shotgun (WGS) entry which is preliminary data.</text>
</comment>
<keyword evidence="3" id="KW-1185">Reference proteome</keyword>
<sequence length="84" mass="9120">MSGSGGKIRLQEHFSTTTHPTTWPAYGWTSQSGAMLIAESRQWPGRRGSRASRRAINVSPLWSAALTRSSVRSTTTSDTLLVAT</sequence>
<reference evidence="2 3" key="1">
    <citation type="submission" date="2019-05" db="EMBL/GenBank/DDBJ databases">
        <title>Another draft genome of Portunus trituberculatus and its Hox gene families provides insights of decapod evolution.</title>
        <authorList>
            <person name="Jeong J.-H."/>
            <person name="Song I."/>
            <person name="Kim S."/>
            <person name="Choi T."/>
            <person name="Kim D."/>
            <person name="Ryu S."/>
            <person name="Kim W."/>
        </authorList>
    </citation>
    <scope>NUCLEOTIDE SEQUENCE [LARGE SCALE GENOMIC DNA]</scope>
    <source>
        <tissue evidence="2">Muscle</tissue>
    </source>
</reference>
<name>A0A5B7DXU4_PORTR</name>
<evidence type="ECO:0000313" key="2">
    <source>
        <dbReference type="EMBL" id="MPC26512.1"/>
    </source>
</evidence>
<evidence type="ECO:0000256" key="1">
    <source>
        <dbReference type="SAM" id="MobiDB-lite"/>
    </source>
</evidence>
<evidence type="ECO:0000313" key="3">
    <source>
        <dbReference type="Proteomes" id="UP000324222"/>
    </source>
</evidence>
<dbReference type="EMBL" id="VSRR010001609">
    <property type="protein sequence ID" value="MPC26512.1"/>
    <property type="molecule type" value="Genomic_DNA"/>
</dbReference>
<proteinExistence type="predicted"/>
<accession>A0A5B7DXU4</accession>
<dbReference type="Proteomes" id="UP000324222">
    <property type="component" value="Unassembled WGS sequence"/>
</dbReference>
<gene>
    <name evidence="2" type="ORF">E2C01_019654</name>
</gene>
<feature type="region of interest" description="Disordered" evidence="1">
    <location>
        <begin position="1"/>
        <end position="22"/>
    </location>
</feature>
<dbReference type="AlphaFoldDB" id="A0A5B7DXU4"/>
<protein>
    <submittedName>
        <fullName evidence="2">Uncharacterized protein</fullName>
    </submittedName>
</protein>
<organism evidence="2 3">
    <name type="scientific">Portunus trituberculatus</name>
    <name type="common">Swimming crab</name>
    <name type="synonym">Neptunus trituberculatus</name>
    <dbReference type="NCBI Taxonomy" id="210409"/>
    <lineage>
        <taxon>Eukaryota</taxon>
        <taxon>Metazoa</taxon>
        <taxon>Ecdysozoa</taxon>
        <taxon>Arthropoda</taxon>
        <taxon>Crustacea</taxon>
        <taxon>Multicrustacea</taxon>
        <taxon>Malacostraca</taxon>
        <taxon>Eumalacostraca</taxon>
        <taxon>Eucarida</taxon>
        <taxon>Decapoda</taxon>
        <taxon>Pleocyemata</taxon>
        <taxon>Brachyura</taxon>
        <taxon>Eubrachyura</taxon>
        <taxon>Portunoidea</taxon>
        <taxon>Portunidae</taxon>
        <taxon>Portuninae</taxon>
        <taxon>Portunus</taxon>
    </lineage>
</organism>